<feature type="transmembrane region" description="Helical" evidence="1">
    <location>
        <begin position="93"/>
        <end position="118"/>
    </location>
</feature>
<dbReference type="InterPro" id="IPR025640">
    <property type="entry name" value="GYF_2"/>
</dbReference>
<dbReference type="RefSeq" id="WP_073833102.1">
    <property type="nucleotide sequence ID" value="NZ_LVVZ01000014.1"/>
</dbReference>
<sequence>MSNSDLPSQGKPVRWFYKEDGENVGPIDEPEFLELITSGQLSRSTRVWSRELGPVWRRVYEVERLMTLLQEADEAAKAEAESNRPPRQVAPSLAWLMAFSPIISALFALLLGAIIPAAADDFRIYLLPAYFLMAYPVLSACFHRIDSKALKAIYEDSVKFGLPLFIIFPPAYFIARKRLAANQHLLLPLLSVAMYPTPFFIYWMAF</sequence>
<evidence type="ECO:0000259" key="2">
    <source>
        <dbReference type="Pfam" id="PF14237"/>
    </source>
</evidence>
<evidence type="ECO:0000313" key="3">
    <source>
        <dbReference type="EMBL" id="OKL44312.1"/>
    </source>
</evidence>
<feature type="domain" description="GYF" evidence="2">
    <location>
        <begin position="15"/>
        <end position="63"/>
    </location>
</feature>
<name>A0A1U7JI01_9HYPH</name>
<organism evidence="3 4">
    <name type="scientific">Pseudovibrio exalbescens</name>
    <dbReference type="NCBI Taxonomy" id="197461"/>
    <lineage>
        <taxon>Bacteria</taxon>
        <taxon>Pseudomonadati</taxon>
        <taxon>Pseudomonadota</taxon>
        <taxon>Alphaproteobacteria</taxon>
        <taxon>Hyphomicrobiales</taxon>
        <taxon>Stappiaceae</taxon>
        <taxon>Pseudovibrio</taxon>
    </lineage>
</organism>
<reference evidence="3 4" key="1">
    <citation type="submission" date="2016-03" db="EMBL/GenBank/DDBJ databases">
        <title>Genome sequence of Nesiotobacter sp. nov., a moderately halophilic alphaproteobacterium isolated from the Yellow Sea, China.</title>
        <authorList>
            <person name="Zhang G."/>
            <person name="Zhang R."/>
        </authorList>
    </citation>
    <scope>NUCLEOTIDE SEQUENCE [LARGE SCALE GENOMIC DNA]</scope>
    <source>
        <strain evidence="3 4">WB1-6</strain>
    </source>
</reference>
<dbReference type="Proteomes" id="UP000185783">
    <property type="component" value="Unassembled WGS sequence"/>
</dbReference>
<accession>A0A1U7JI01</accession>
<keyword evidence="1" id="KW-1133">Transmembrane helix</keyword>
<feature type="transmembrane region" description="Helical" evidence="1">
    <location>
        <begin position="124"/>
        <end position="145"/>
    </location>
</feature>
<protein>
    <recommendedName>
        <fullName evidence="2">GYF domain-containing protein</fullName>
    </recommendedName>
</protein>
<comment type="caution">
    <text evidence="3">The sequence shown here is derived from an EMBL/GenBank/DDBJ whole genome shotgun (WGS) entry which is preliminary data.</text>
</comment>
<dbReference type="Pfam" id="PF14237">
    <property type="entry name" value="GYF_2"/>
    <property type="match status" value="1"/>
</dbReference>
<evidence type="ECO:0000256" key="1">
    <source>
        <dbReference type="SAM" id="Phobius"/>
    </source>
</evidence>
<gene>
    <name evidence="3" type="ORF">A3843_07860</name>
</gene>
<keyword evidence="1" id="KW-0812">Transmembrane</keyword>
<evidence type="ECO:0000313" key="4">
    <source>
        <dbReference type="Proteomes" id="UP000185783"/>
    </source>
</evidence>
<keyword evidence="4" id="KW-1185">Reference proteome</keyword>
<dbReference type="EMBL" id="LVVZ01000014">
    <property type="protein sequence ID" value="OKL44312.1"/>
    <property type="molecule type" value="Genomic_DNA"/>
</dbReference>
<feature type="transmembrane region" description="Helical" evidence="1">
    <location>
        <begin position="187"/>
        <end position="205"/>
    </location>
</feature>
<proteinExistence type="predicted"/>
<dbReference type="AlphaFoldDB" id="A0A1U7JI01"/>
<keyword evidence="1" id="KW-0472">Membrane</keyword>